<organism evidence="1 2">
    <name type="scientific">Trametes coccinea (strain BRFM310)</name>
    <name type="common">Pycnoporus coccineus</name>
    <dbReference type="NCBI Taxonomy" id="1353009"/>
    <lineage>
        <taxon>Eukaryota</taxon>
        <taxon>Fungi</taxon>
        <taxon>Dikarya</taxon>
        <taxon>Basidiomycota</taxon>
        <taxon>Agaricomycotina</taxon>
        <taxon>Agaricomycetes</taxon>
        <taxon>Polyporales</taxon>
        <taxon>Polyporaceae</taxon>
        <taxon>Trametes</taxon>
    </lineage>
</organism>
<sequence length="322" mass="36927">MGQYWYLLNLDRRERAYGDKLGEWLPLGDYTWLEQRLRIPQLSLHIDRWIAHGKCARQRGSLLKLPNEVIDMVFTELRLEDSVSILCLAATCKELLLLGKPHVYQVMRRACQSWGYCRIICVGDYCYGIEDADLPPGLLTVEEKKAIEDMYGKEDRRSKLYGFAAATFSSDEIAFDSPLNSVLVCSPQFRRLLYSRSATEQHDLRMIRKLMTPAYEEGPTVLYNVSKGECVRRDALDLPGDISLGLVLLSQVCWSHDSSCSLRIDEDFAEKLVQGRWAGDRFCITTESTMPELPGGAEWKDVTREVHELLCHLYYNEIAPDI</sequence>
<keyword evidence="2" id="KW-1185">Reference proteome</keyword>
<evidence type="ECO:0000313" key="2">
    <source>
        <dbReference type="Proteomes" id="UP000193067"/>
    </source>
</evidence>
<evidence type="ECO:0000313" key="1">
    <source>
        <dbReference type="EMBL" id="OSD04430.1"/>
    </source>
</evidence>
<gene>
    <name evidence="1" type="ORF">PYCCODRAFT_1475996</name>
</gene>
<dbReference type="AlphaFoldDB" id="A0A1Y2ITF4"/>
<dbReference type="EMBL" id="KZ084096">
    <property type="protein sequence ID" value="OSD04430.1"/>
    <property type="molecule type" value="Genomic_DNA"/>
</dbReference>
<protein>
    <recommendedName>
        <fullName evidence="3">F-box domain-containing protein</fullName>
    </recommendedName>
</protein>
<evidence type="ECO:0008006" key="3">
    <source>
        <dbReference type="Google" id="ProtNLM"/>
    </source>
</evidence>
<reference evidence="1 2" key="1">
    <citation type="journal article" date="2015" name="Biotechnol. Biofuels">
        <title>Enhanced degradation of softwood versus hardwood by the white-rot fungus Pycnoporus coccineus.</title>
        <authorList>
            <person name="Couturier M."/>
            <person name="Navarro D."/>
            <person name="Chevret D."/>
            <person name="Henrissat B."/>
            <person name="Piumi F."/>
            <person name="Ruiz-Duenas F.J."/>
            <person name="Martinez A.T."/>
            <person name="Grigoriev I.V."/>
            <person name="Riley R."/>
            <person name="Lipzen A."/>
            <person name="Berrin J.G."/>
            <person name="Master E.R."/>
            <person name="Rosso M.N."/>
        </authorList>
    </citation>
    <scope>NUCLEOTIDE SEQUENCE [LARGE SCALE GENOMIC DNA]</scope>
    <source>
        <strain evidence="1 2">BRFM310</strain>
    </source>
</reference>
<accession>A0A1Y2ITF4</accession>
<dbReference type="Proteomes" id="UP000193067">
    <property type="component" value="Unassembled WGS sequence"/>
</dbReference>
<proteinExistence type="predicted"/>
<dbReference type="OrthoDB" id="2748433at2759"/>
<name>A0A1Y2ITF4_TRAC3</name>